<evidence type="ECO:0000313" key="4">
    <source>
        <dbReference type="Proteomes" id="UP001139289"/>
    </source>
</evidence>
<dbReference type="Gene3D" id="2.60.40.10">
    <property type="entry name" value="Immunoglobulins"/>
    <property type="match status" value="1"/>
</dbReference>
<proteinExistence type="predicted"/>
<dbReference type="RefSeq" id="WP_227530782.1">
    <property type="nucleotide sequence ID" value="NZ_JAGTTM010000003.1"/>
</dbReference>
<dbReference type="InterPro" id="IPR000601">
    <property type="entry name" value="PKD_dom"/>
</dbReference>
<accession>A0A9X1LQ74</accession>
<gene>
    <name evidence="3" type="ORF">KEC56_09490</name>
</gene>
<keyword evidence="1" id="KW-0732">Signal</keyword>
<evidence type="ECO:0000256" key="1">
    <source>
        <dbReference type="SAM" id="SignalP"/>
    </source>
</evidence>
<keyword evidence="4" id="KW-1185">Reference proteome</keyword>
<organism evidence="3 4">
    <name type="scientific">Microbacterium tenebrionis</name>
    <dbReference type="NCBI Taxonomy" id="2830665"/>
    <lineage>
        <taxon>Bacteria</taxon>
        <taxon>Bacillati</taxon>
        <taxon>Actinomycetota</taxon>
        <taxon>Actinomycetes</taxon>
        <taxon>Micrococcales</taxon>
        <taxon>Microbacteriaceae</taxon>
        <taxon>Microbacterium</taxon>
    </lineage>
</organism>
<evidence type="ECO:0000259" key="2">
    <source>
        <dbReference type="PROSITE" id="PS50093"/>
    </source>
</evidence>
<evidence type="ECO:0000313" key="3">
    <source>
        <dbReference type="EMBL" id="MCC2029751.1"/>
    </source>
</evidence>
<dbReference type="GO" id="GO:0005975">
    <property type="term" value="P:carbohydrate metabolic process"/>
    <property type="evidence" value="ECO:0007669"/>
    <property type="project" value="UniProtKB-ARBA"/>
</dbReference>
<dbReference type="EMBL" id="JAGTTM010000003">
    <property type="protein sequence ID" value="MCC2029751.1"/>
    <property type="molecule type" value="Genomic_DNA"/>
</dbReference>
<dbReference type="AlphaFoldDB" id="A0A9X1LQ74"/>
<dbReference type="PROSITE" id="PS50093">
    <property type="entry name" value="PKD"/>
    <property type="match status" value="1"/>
</dbReference>
<feature type="chain" id="PRO_5040724988" description="PKD domain-containing protein" evidence="1">
    <location>
        <begin position="18"/>
        <end position="275"/>
    </location>
</feature>
<dbReference type="Proteomes" id="UP001139289">
    <property type="component" value="Unassembled WGS sequence"/>
</dbReference>
<reference evidence="3" key="1">
    <citation type="submission" date="2021-04" db="EMBL/GenBank/DDBJ databases">
        <title>Microbacterium tenobrionis sp. nov. and Microbacterium allomyrinae sp. nov., isolated from larvae of Tenobrio molitor and Allomyrina dichotoma, respectively.</title>
        <authorList>
            <person name="Lee S.D."/>
        </authorList>
    </citation>
    <scope>NUCLEOTIDE SEQUENCE</scope>
    <source>
        <strain evidence="3">YMB-B2</strain>
    </source>
</reference>
<feature type="signal peptide" evidence="1">
    <location>
        <begin position="1"/>
        <end position="17"/>
    </location>
</feature>
<dbReference type="InterPro" id="IPR013783">
    <property type="entry name" value="Ig-like_fold"/>
</dbReference>
<feature type="domain" description="PKD" evidence="2">
    <location>
        <begin position="172"/>
        <end position="224"/>
    </location>
</feature>
<name>A0A9X1LQ74_9MICO</name>
<comment type="caution">
    <text evidence="3">The sequence shown here is derived from an EMBL/GenBank/DDBJ whole genome shotgun (WGS) entry which is preliminary data.</text>
</comment>
<sequence>MLALVILAGILTGSANAGLPACDLATLQALGYCPEVANPGDSIILDGTQTTSPDPGIFPISRDDWQQIIIDWSPAPPVPDEFTLCLDAWDSGRPCFLPGEDGEEPDEEQDEEAGIPPITITDLARFAPDGSVITGEPDNVGVAGLPTNFVADASVHTVDGELFGFPLAVRFTPSAFDFAFGDGSTATTTTGGETWEALGQAQFTPTDTSHTYAERGTYTAQVDVRYTAKIDLGVGWFPIAGEVTSAGAPQEIRIFEAHTALVAYTCEQAPSSPGC</sequence>
<protein>
    <recommendedName>
        <fullName evidence="2">PKD domain-containing protein</fullName>
    </recommendedName>
</protein>